<feature type="repeat" description="PPR" evidence="2">
    <location>
        <begin position="5"/>
        <end position="39"/>
    </location>
</feature>
<dbReference type="EMBL" id="GGEC01054283">
    <property type="protein sequence ID" value="MBX34767.1"/>
    <property type="molecule type" value="Transcribed_RNA"/>
</dbReference>
<evidence type="ECO:0000256" key="1">
    <source>
        <dbReference type="ARBA" id="ARBA00022737"/>
    </source>
</evidence>
<dbReference type="Pfam" id="PF01535">
    <property type="entry name" value="PPR"/>
    <property type="match status" value="4"/>
</dbReference>
<dbReference type="PANTHER" id="PTHR47926:SF465">
    <property type="entry name" value="PENTATRICOPEPTIDE REPEAT (PPR-LIKE) SUPERFAMILY PROTEIN"/>
    <property type="match status" value="1"/>
</dbReference>
<feature type="repeat" description="PPR" evidence="2">
    <location>
        <begin position="269"/>
        <end position="303"/>
    </location>
</feature>
<dbReference type="AlphaFoldDB" id="A0A2P2MX17"/>
<feature type="repeat" description="PPR" evidence="2">
    <location>
        <begin position="370"/>
        <end position="404"/>
    </location>
</feature>
<feature type="repeat" description="PPR" evidence="2">
    <location>
        <begin position="238"/>
        <end position="268"/>
    </location>
</feature>
<protein>
    <recommendedName>
        <fullName evidence="4">Pentatricopeptide repeat-containing protein</fullName>
    </recommendedName>
</protein>
<accession>A0A2P2MX17</accession>
<dbReference type="GO" id="GO:0003723">
    <property type="term" value="F:RNA binding"/>
    <property type="evidence" value="ECO:0007669"/>
    <property type="project" value="InterPro"/>
</dbReference>
<dbReference type="InterPro" id="IPR046960">
    <property type="entry name" value="PPR_At4g14850-like_plant"/>
</dbReference>
<evidence type="ECO:0000313" key="3">
    <source>
        <dbReference type="EMBL" id="MBX34767.1"/>
    </source>
</evidence>
<dbReference type="GO" id="GO:0009451">
    <property type="term" value="P:RNA modification"/>
    <property type="evidence" value="ECO:0007669"/>
    <property type="project" value="InterPro"/>
</dbReference>
<dbReference type="PROSITE" id="PS51375">
    <property type="entry name" value="PPR"/>
    <property type="match status" value="5"/>
</dbReference>
<dbReference type="InterPro" id="IPR011990">
    <property type="entry name" value="TPR-like_helical_dom_sf"/>
</dbReference>
<dbReference type="NCBIfam" id="TIGR00756">
    <property type="entry name" value="PPR"/>
    <property type="match status" value="5"/>
</dbReference>
<evidence type="ECO:0000256" key="2">
    <source>
        <dbReference type="PROSITE-ProRule" id="PRU00708"/>
    </source>
</evidence>
<feature type="repeat" description="PPR" evidence="2">
    <location>
        <begin position="137"/>
        <end position="171"/>
    </location>
</feature>
<dbReference type="PANTHER" id="PTHR47926">
    <property type="entry name" value="PENTATRICOPEPTIDE REPEAT-CONTAINING PROTEIN"/>
    <property type="match status" value="1"/>
</dbReference>
<dbReference type="FunFam" id="1.25.40.10:FF:000090">
    <property type="entry name" value="Pentatricopeptide repeat-containing protein, chloroplastic"/>
    <property type="match status" value="1"/>
</dbReference>
<keyword evidence="1" id="KW-0677">Repeat</keyword>
<sequence>MPVRDVVAWNSMLTGYSQLCLQREALSFFQQMRASNTRPDHFTFTATLSLCAGAGLLWDGAKLHAQVVVSGYHSSLPVNNSLIDMYGKCWRPFCAGKVFEDMSEANDVSWCSLLFAYTNCGQFDVASEVFSLMPRKIDVAWNTMISGLGRCGQIERCLDLFKEMRNSLCEPDQWTYSALMNACTESLEFFYGCMVHAIVTKSGWICAVEASNSLLSFYAKFGSIIDATNVFKSTGMQSQFSWNAIIDAYMQVGEIHEAFITFQNMPEKNVVSWTSMIAGYTRHGYGEEALGFFIGMMRNCLLPDECAFGAVLHTCSNLAVLGHGRMFHGCIIHYGFHAYAYVGNGLVNMYAKCGDIDRSILAFNDIFEKDLVSFNAMLFAFGLHGKAKQALQLYEDMVASGTDPDKVTFVGLLMTCSHSGLVEKGRAFFESMSSIYGLSYETDHVACMVDMLGRSGFLAEAKELAIKYCKADEVQASSCEALLGACYSHGELRIGNYLGEALNVLQPYKETSYVLRSNLYCTSGQWKEAEMLRKAMVDEGLKKMPGCSWIEVNNKVTAFVAGNHSHPTMEDLCRILHFLDSGISYSSFCHFEN</sequence>
<dbReference type="InterPro" id="IPR002885">
    <property type="entry name" value="PPR_rpt"/>
</dbReference>
<evidence type="ECO:0008006" key="4">
    <source>
        <dbReference type="Google" id="ProtNLM"/>
    </source>
</evidence>
<name>A0A2P2MX17_RHIMU</name>
<dbReference type="Pfam" id="PF20431">
    <property type="entry name" value="E_motif"/>
    <property type="match status" value="1"/>
</dbReference>
<dbReference type="Pfam" id="PF13041">
    <property type="entry name" value="PPR_2"/>
    <property type="match status" value="3"/>
</dbReference>
<dbReference type="Gene3D" id="1.25.40.10">
    <property type="entry name" value="Tetratricopeptide repeat domain"/>
    <property type="match status" value="4"/>
</dbReference>
<proteinExistence type="predicted"/>
<organism evidence="3">
    <name type="scientific">Rhizophora mucronata</name>
    <name type="common">Asiatic mangrove</name>
    <dbReference type="NCBI Taxonomy" id="61149"/>
    <lineage>
        <taxon>Eukaryota</taxon>
        <taxon>Viridiplantae</taxon>
        <taxon>Streptophyta</taxon>
        <taxon>Embryophyta</taxon>
        <taxon>Tracheophyta</taxon>
        <taxon>Spermatophyta</taxon>
        <taxon>Magnoliopsida</taxon>
        <taxon>eudicotyledons</taxon>
        <taxon>Gunneridae</taxon>
        <taxon>Pentapetalae</taxon>
        <taxon>rosids</taxon>
        <taxon>fabids</taxon>
        <taxon>Malpighiales</taxon>
        <taxon>Rhizophoraceae</taxon>
        <taxon>Rhizophora</taxon>
    </lineage>
</organism>
<reference evidence="3" key="1">
    <citation type="submission" date="2018-02" db="EMBL/GenBank/DDBJ databases">
        <title>Rhizophora mucronata_Transcriptome.</title>
        <authorList>
            <person name="Meera S.P."/>
            <person name="Sreeshan A."/>
            <person name="Augustine A."/>
        </authorList>
    </citation>
    <scope>NUCLEOTIDE SEQUENCE</scope>
    <source>
        <tissue evidence="3">Leaf</tissue>
    </source>
</reference>
<dbReference type="InterPro" id="IPR046848">
    <property type="entry name" value="E_motif"/>
</dbReference>